<evidence type="ECO:0000313" key="1">
    <source>
        <dbReference type="EMBL" id="RRJ62378.1"/>
    </source>
</evidence>
<dbReference type="EMBL" id="RRCN01000001">
    <property type="protein sequence ID" value="RRJ62378.1"/>
    <property type="molecule type" value="Genomic_DNA"/>
</dbReference>
<accession>A0A3P3TYM2</accession>
<name>A0A3P3TYM2_9BACL</name>
<comment type="caution">
    <text evidence="1">The sequence shown here is derived from an EMBL/GenBank/DDBJ whole genome shotgun (WGS) entry which is preliminary data.</text>
</comment>
<dbReference type="AlphaFoldDB" id="A0A3P3TYM2"/>
<reference evidence="1 2" key="1">
    <citation type="submission" date="2018-11" db="EMBL/GenBank/DDBJ databases">
        <title>Genome sequencing of Paenibacillus sp. KCOM 3021 (= ChDC PVNT-B20).</title>
        <authorList>
            <person name="Kook J.-K."/>
            <person name="Park S.-N."/>
            <person name="Lim Y.K."/>
        </authorList>
    </citation>
    <scope>NUCLEOTIDE SEQUENCE [LARGE SCALE GENOMIC DNA]</scope>
    <source>
        <strain evidence="1 2">KCOM 3021</strain>
    </source>
</reference>
<dbReference type="RefSeq" id="WP_128630265.1">
    <property type="nucleotide sequence ID" value="NZ_RRCN01000001.1"/>
</dbReference>
<evidence type="ECO:0000313" key="2">
    <source>
        <dbReference type="Proteomes" id="UP000267017"/>
    </source>
</evidence>
<organism evidence="1 2">
    <name type="scientific">Paenibacillus oralis</name>
    <dbReference type="NCBI Taxonomy" id="2490856"/>
    <lineage>
        <taxon>Bacteria</taxon>
        <taxon>Bacillati</taxon>
        <taxon>Bacillota</taxon>
        <taxon>Bacilli</taxon>
        <taxon>Bacillales</taxon>
        <taxon>Paenibacillaceae</taxon>
        <taxon>Paenibacillus</taxon>
    </lineage>
</organism>
<sequence>MLIKWLEPVIEASCDEINNDLLNNEDKEMYENVMRIVKENKHLSQDDVFEIENYFLLAIRNAVVVSYTSGLRDGINIYRK</sequence>
<dbReference type="OrthoDB" id="9943276at2"/>
<proteinExistence type="predicted"/>
<gene>
    <name evidence="1" type="ORF">EHV15_05005</name>
</gene>
<keyword evidence="2" id="KW-1185">Reference proteome</keyword>
<dbReference type="Proteomes" id="UP000267017">
    <property type="component" value="Unassembled WGS sequence"/>
</dbReference>
<protein>
    <submittedName>
        <fullName evidence="1">Uncharacterized protein</fullName>
    </submittedName>
</protein>